<organism evidence="1 2">
    <name type="scientific">Moniliophthora roreri</name>
    <name type="common">Frosty pod rot fungus</name>
    <name type="synonym">Monilia roreri</name>
    <dbReference type="NCBI Taxonomy" id="221103"/>
    <lineage>
        <taxon>Eukaryota</taxon>
        <taxon>Fungi</taxon>
        <taxon>Dikarya</taxon>
        <taxon>Basidiomycota</taxon>
        <taxon>Agaricomycotina</taxon>
        <taxon>Agaricomycetes</taxon>
        <taxon>Agaricomycetidae</taxon>
        <taxon>Agaricales</taxon>
        <taxon>Marasmiineae</taxon>
        <taxon>Marasmiaceae</taxon>
        <taxon>Moniliophthora</taxon>
    </lineage>
</organism>
<accession>A0A0W0F0T5</accession>
<dbReference type="EMBL" id="LATX01002406">
    <property type="protein sequence ID" value="KTB29909.1"/>
    <property type="molecule type" value="Genomic_DNA"/>
</dbReference>
<comment type="caution">
    <text evidence="1">The sequence shown here is derived from an EMBL/GenBank/DDBJ whole genome shotgun (WGS) entry which is preliminary data.</text>
</comment>
<evidence type="ECO:0000313" key="2">
    <source>
        <dbReference type="Proteomes" id="UP000054988"/>
    </source>
</evidence>
<proteinExistence type="predicted"/>
<dbReference type="eggNOG" id="ENOG502RSF7">
    <property type="taxonomic scope" value="Eukaryota"/>
</dbReference>
<name>A0A0W0F0T5_MONRR</name>
<evidence type="ECO:0008006" key="3">
    <source>
        <dbReference type="Google" id="ProtNLM"/>
    </source>
</evidence>
<reference evidence="1 2" key="1">
    <citation type="submission" date="2015-12" db="EMBL/GenBank/DDBJ databases">
        <title>Draft genome sequence of Moniliophthora roreri, the causal agent of frosty pod rot of cacao.</title>
        <authorList>
            <person name="Aime M.C."/>
            <person name="Diaz-Valderrama J.R."/>
            <person name="Kijpornyongpan T."/>
            <person name="Phillips-Mora W."/>
        </authorList>
    </citation>
    <scope>NUCLEOTIDE SEQUENCE [LARGE SCALE GENOMIC DNA]</scope>
    <source>
        <strain evidence="1 2">MCA 2952</strain>
    </source>
</reference>
<dbReference type="Proteomes" id="UP000054988">
    <property type="component" value="Unassembled WGS sequence"/>
</dbReference>
<protein>
    <recommendedName>
        <fullName evidence="3">BTB domain-containing protein</fullName>
    </recommendedName>
</protein>
<sequence length="308" mass="34940">MENYSLGGSFNLGLVPKCEAIEGCLLPVDIILKSSDSVLLGAHSRNLELFSEGFPLEGSTTHELDVVVELTEDANTLKLFLAFTHNHRHVDLSRIDIDLVLALGDAAEKYGNHSAFVACSMALRYGDNWVGMYLTLELTNRTLAEHSGESALKVLRFKAVHSDLELIDEVARRTMDVPILAAMRIFGPHHNQFRIWLQYQQTWLHRSKLFQAAVDNIRVREDHKRADGCPMPCPTLEHFVENIKSILNHSDFMPHSVDNFTRALTLCQTLPSCKIHCDHCSAYIHWRRSVRETLGELPRWHDFSANSL</sequence>
<evidence type="ECO:0000313" key="1">
    <source>
        <dbReference type="EMBL" id="KTB29909.1"/>
    </source>
</evidence>
<dbReference type="AlphaFoldDB" id="A0A0W0F0T5"/>
<gene>
    <name evidence="1" type="ORF">WG66_17515</name>
</gene>